<dbReference type="AlphaFoldDB" id="A0A7S0R483"/>
<dbReference type="PANTHER" id="PTHR22916:SF3">
    <property type="entry name" value="UDP-GLCNAC:BETAGAL BETA-1,3-N-ACETYLGLUCOSAMINYLTRANSFERASE-LIKE PROTEIN 1"/>
    <property type="match status" value="1"/>
</dbReference>
<organism evidence="2">
    <name type="scientific">Chlamydomonas leiostraca</name>
    <dbReference type="NCBI Taxonomy" id="1034604"/>
    <lineage>
        <taxon>Eukaryota</taxon>
        <taxon>Viridiplantae</taxon>
        <taxon>Chlorophyta</taxon>
        <taxon>core chlorophytes</taxon>
        <taxon>Chlorophyceae</taxon>
        <taxon>CS clade</taxon>
        <taxon>Chlamydomonadales</taxon>
        <taxon>Chlamydomonadaceae</taxon>
        <taxon>Chlamydomonas</taxon>
    </lineage>
</organism>
<name>A0A7S0R483_9CHLO</name>
<proteinExistence type="predicted"/>
<dbReference type="GO" id="GO:0016757">
    <property type="term" value="F:glycosyltransferase activity"/>
    <property type="evidence" value="ECO:0007669"/>
    <property type="project" value="UniProtKB-ARBA"/>
</dbReference>
<protein>
    <recommendedName>
        <fullName evidence="3">Glycosyltransferase 2-like domain-containing protein</fullName>
    </recommendedName>
</protein>
<gene>
    <name evidence="2" type="ORF">CLEI1391_LOCUS1992</name>
</gene>
<evidence type="ECO:0008006" key="3">
    <source>
        <dbReference type="Google" id="ProtNLM"/>
    </source>
</evidence>
<sequence>MWVERERIKSDLEKAHQGLMQLEHYTKQKDERMVYRLTHAYAGNGSSTKTQEQALQDAQAATRDVYAIKDHIEYEMLRLAMDGVIPPVSAGAAVPCVQRRLNPRLYNRVTPVVSFLLQYYKRPWFIPALVQGVQQCAAAMPVELVVNVDSPGEHAVWAGLAMNATYTASANFSVVPVFSANVHEARGYNRAAALARGRYIVILQDDEMAPGDCTAWLPNLVTIFERWPAMGVVGLRNPVIGPGPDFDNGARRFFTDPSTGVAMHWVYVTDFAPLAARRSALRAVGGIDEGMMEPGQCAIITDWELCKRMWTAGYQVSYMNVNRDGRQDRSGNPSGTHTPESEDKCWGAQMRRSQFTANQRWGEGHWEPAMQWVDHVRRLNLRHLKLIDKCPYVKAGCSL</sequence>
<dbReference type="PANTHER" id="PTHR22916">
    <property type="entry name" value="GLYCOSYLTRANSFERASE"/>
    <property type="match status" value="1"/>
</dbReference>
<dbReference type="InterPro" id="IPR029044">
    <property type="entry name" value="Nucleotide-diphossugar_trans"/>
</dbReference>
<evidence type="ECO:0000313" key="2">
    <source>
        <dbReference type="EMBL" id="CAD8666512.1"/>
    </source>
</evidence>
<reference evidence="2" key="1">
    <citation type="submission" date="2021-01" db="EMBL/GenBank/DDBJ databases">
        <authorList>
            <person name="Corre E."/>
            <person name="Pelletier E."/>
            <person name="Niang G."/>
            <person name="Scheremetjew M."/>
            <person name="Finn R."/>
            <person name="Kale V."/>
            <person name="Holt S."/>
            <person name="Cochrane G."/>
            <person name="Meng A."/>
            <person name="Brown T."/>
            <person name="Cohen L."/>
        </authorList>
    </citation>
    <scope>NUCLEOTIDE SEQUENCE</scope>
    <source>
        <strain evidence="2">SAG 11-49</strain>
    </source>
</reference>
<feature type="region of interest" description="Disordered" evidence="1">
    <location>
        <begin position="323"/>
        <end position="345"/>
    </location>
</feature>
<accession>A0A7S0R483</accession>
<dbReference type="SUPFAM" id="SSF53448">
    <property type="entry name" value="Nucleotide-diphospho-sugar transferases"/>
    <property type="match status" value="1"/>
</dbReference>
<dbReference type="Gene3D" id="3.90.550.10">
    <property type="entry name" value="Spore Coat Polysaccharide Biosynthesis Protein SpsA, Chain A"/>
    <property type="match status" value="1"/>
</dbReference>
<evidence type="ECO:0000256" key="1">
    <source>
        <dbReference type="SAM" id="MobiDB-lite"/>
    </source>
</evidence>
<dbReference type="EMBL" id="HBFB01003784">
    <property type="protein sequence ID" value="CAD8666512.1"/>
    <property type="molecule type" value="Transcribed_RNA"/>
</dbReference>